<dbReference type="Proteomes" id="UP000265618">
    <property type="component" value="Unassembled WGS sequence"/>
</dbReference>
<keyword evidence="3" id="KW-1185">Reference proteome</keyword>
<name>A0A9K3DCE8_9EUKA</name>
<dbReference type="InterPro" id="IPR036915">
    <property type="entry name" value="Cyclin-like_sf"/>
</dbReference>
<feature type="non-terminal residue" evidence="2">
    <location>
        <position position="1"/>
    </location>
</feature>
<comment type="caution">
    <text evidence="2">The sequence shown here is derived from an EMBL/GenBank/DDBJ whole genome shotgun (WGS) entry which is preliminary data.</text>
</comment>
<dbReference type="OrthoDB" id="5590282at2759"/>
<dbReference type="Gene3D" id="1.10.472.10">
    <property type="entry name" value="Cyclin-like"/>
    <property type="match status" value="1"/>
</dbReference>
<evidence type="ECO:0000313" key="2">
    <source>
        <dbReference type="EMBL" id="GIQ91328.1"/>
    </source>
</evidence>
<feature type="domain" description="Cyclin C-terminal" evidence="1">
    <location>
        <begin position="1"/>
        <end position="57"/>
    </location>
</feature>
<proteinExistence type="predicted"/>
<reference evidence="2 3" key="1">
    <citation type="journal article" date="2018" name="PLoS ONE">
        <title>The draft genome of Kipferlia bialata reveals reductive genome evolution in fornicate parasites.</title>
        <authorList>
            <person name="Tanifuji G."/>
            <person name="Takabayashi S."/>
            <person name="Kume K."/>
            <person name="Takagi M."/>
            <person name="Nakayama T."/>
            <person name="Kamikawa R."/>
            <person name="Inagaki Y."/>
            <person name="Hashimoto T."/>
        </authorList>
    </citation>
    <scope>NUCLEOTIDE SEQUENCE [LARGE SCALE GENOMIC DNA]</scope>
    <source>
        <strain evidence="2">NY0173</strain>
    </source>
</reference>
<organism evidence="2 3">
    <name type="scientific">Kipferlia bialata</name>
    <dbReference type="NCBI Taxonomy" id="797122"/>
    <lineage>
        <taxon>Eukaryota</taxon>
        <taxon>Metamonada</taxon>
        <taxon>Carpediemonas-like organisms</taxon>
        <taxon>Kipferlia</taxon>
    </lineage>
</organism>
<dbReference type="Pfam" id="PF02984">
    <property type="entry name" value="Cyclin_C"/>
    <property type="match status" value="1"/>
</dbReference>
<sequence length="115" mass="12512">KYRPSRLAAACLSLAQSVHGKAAWSETMQYYSGYTASEISDLVQTIRPVLAKVQHTAKKVMVSSLTFSVMDRAMRAVFPNLPREGGSTGTGDINPHWQSVLDDAATLSLPLKAYP</sequence>
<dbReference type="SUPFAM" id="SSF47954">
    <property type="entry name" value="Cyclin-like"/>
    <property type="match status" value="1"/>
</dbReference>
<accession>A0A9K3DCE8</accession>
<protein>
    <recommendedName>
        <fullName evidence="1">Cyclin C-terminal domain-containing protein</fullName>
    </recommendedName>
</protein>
<dbReference type="InterPro" id="IPR004367">
    <property type="entry name" value="Cyclin_C-dom"/>
</dbReference>
<evidence type="ECO:0000259" key="1">
    <source>
        <dbReference type="Pfam" id="PF02984"/>
    </source>
</evidence>
<dbReference type="AlphaFoldDB" id="A0A9K3DCE8"/>
<evidence type="ECO:0000313" key="3">
    <source>
        <dbReference type="Proteomes" id="UP000265618"/>
    </source>
</evidence>
<feature type="non-terminal residue" evidence="2">
    <location>
        <position position="115"/>
    </location>
</feature>
<dbReference type="EMBL" id="BDIP01007520">
    <property type="protein sequence ID" value="GIQ91328.1"/>
    <property type="molecule type" value="Genomic_DNA"/>
</dbReference>
<gene>
    <name evidence="2" type="ORF">KIPB_014529</name>
</gene>